<dbReference type="Proteomes" id="UP001183535">
    <property type="component" value="Unassembled WGS sequence"/>
</dbReference>
<gene>
    <name evidence="4" type="ORF">RM877_30015</name>
</gene>
<reference evidence="5" key="1">
    <citation type="submission" date="2023-07" db="EMBL/GenBank/DDBJ databases">
        <title>30 novel species of actinomycetes from the DSMZ collection.</title>
        <authorList>
            <person name="Nouioui I."/>
        </authorList>
    </citation>
    <scope>NUCLEOTIDE SEQUENCE [LARGE SCALE GENOMIC DNA]</scope>
    <source>
        <strain evidence="5">DSM 41981</strain>
    </source>
</reference>
<feature type="compositionally biased region" description="Basic and acidic residues" evidence="2">
    <location>
        <begin position="154"/>
        <end position="173"/>
    </location>
</feature>
<dbReference type="GO" id="GO:0006508">
    <property type="term" value="P:proteolysis"/>
    <property type="evidence" value="ECO:0007669"/>
    <property type="project" value="UniProtKB-KW"/>
</dbReference>
<comment type="caution">
    <text evidence="4">The sequence shown here is derived from an EMBL/GenBank/DDBJ whole genome shotgun (WGS) entry which is preliminary data.</text>
</comment>
<dbReference type="AlphaFoldDB" id="A0ABD5EY43"/>
<dbReference type="SUPFAM" id="SSF81923">
    <property type="entry name" value="Double Clp-N motif"/>
    <property type="match status" value="1"/>
</dbReference>
<dbReference type="InterPro" id="IPR036628">
    <property type="entry name" value="Clp_N_dom_sf"/>
</dbReference>
<keyword evidence="5" id="KW-1185">Reference proteome</keyword>
<evidence type="ECO:0000259" key="3">
    <source>
        <dbReference type="PROSITE" id="PS51903"/>
    </source>
</evidence>
<dbReference type="GO" id="GO:0008233">
    <property type="term" value="F:peptidase activity"/>
    <property type="evidence" value="ECO:0007669"/>
    <property type="project" value="UniProtKB-KW"/>
</dbReference>
<feature type="compositionally biased region" description="Basic and acidic residues" evidence="2">
    <location>
        <begin position="85"/>
        <end position="105"/>
    </location>
</feature>
<dbReference type="RefSeq" id="WP_107461436.1">
    <property type="nucleotide sequence ID" value="NZ_JAVRES010000021.1"/>
</dbReference>
<dbReference type="PROSITE" id="PS51903">
    <property type="entry name" value="CLP_R"/>
    <property type="match status" value="1"/>
</dbReference>
<feature type="compositionally biased region" description="Gly residues" evidence="2">
    <location>
        <begin position="67"/>
        <end position="77"/>
    </location>
</feature>
<dbReference type="EMBL" id="JAVRES010000021">
    <property type="protein sequence ID" value="MDT0438914.1"/>
    <property type="molecule type" value="Genomic_DNA"/>
</dbReference>
<organism evidence="4 5">
    <name type="scientific">Streptomyces doudnae</name>
    <dbReference type="NCBI Taxonomy" id="3075536"/>
    <lineage>
        <taxon>Bacteria</taxon>
        <taxon>Bacillati</taxon>
        <taxon>Actinomycetota</taxon>
        <taxon>Actinomycetes</taxon>
        <taxon>Kitasatosporales</taxon>
        <taxon>Streptomycetaceae</taxon>
        <taxon>Streptomyces</taxon>
    </lineage>
</organism>
<dbReference type="Pfam" id="PF02861">
    <property type="entry name" value="Clp_N"/>
    <property type="match status" value="1"/>
</dbReference>
<feature type="domain" description="Clp R" evidence="3">
    <location>
        <begin position="437"/>
        <end position="512"/>
    </location>
</feature>
<dbReference type="InterPro" id="IPR004176">
    <property type="entry name" value="Clp_R_N"/>
</dbReference>
<proteinExistence type="predicted"/>
<feature type="compositionally biased region" description="Gly residues" evidence="2">
    <location>
        <begin position="194"/>
        <end position="206"/>
    </location>
</feature>
<evidence type="ECO:0000313" key="5">
    <source>
        <dbReference type="Proteomes" id="UP001183535"/>
    </source>
</evidence>
<protein>
    <submittedName>
        <fullName evidence="4">Clp protease N-terminal domain-containing protein</fullName>
    </submittedName>
</protein>
<evidence type="ECO:0000256" key="2">
    <source>
        <dbReference type="SAM" id="MobiDB-lite"/>
    </source>
</evidence>
<evidence type="ECO:0000256" key="1">
    <source>
        <dbReference type="PROSITE-ProRule" id="PRU01251"/>
    </source>
</evidence>
<feature type="region of interest" description="Disordered" evidence="2">
    <location>
        <begin position="62"/>
        <end position="218"/>
    </location>
</feature>
<name>A0ABD5EY43_9ACTN</name>
<sequence length="512" mass="52083">MQQRPTGVDGTTVEFETDVMDLLVRALRDAGRAGSPVVGSEHLLAALVMGDDDAGTALAPGMRRAGSIGGLVTGRGTEGWASTDDGERGDGERGGGDASGRRDADSLGDPVTGRDTQDPASQNGGRDAGGTAPDRRGDEDGGPVTGEATVSDDGNGHDKDGTRRRADGHRDADGPGSLVSDRDGQDTGGTLRDAGGGFGGGVGAGRGPEDDGRPLSQEPEEVRLAWREARWRLALDAKDGGRAPDGMSGAFRGCLRRALDAARAEGTVAVRCRHVARALLDLPGSRAREALVLCRTDTAAATAALDALDARAAAGEPVESRGVTLLRRAGTLGRSGTFLTRALTSWTSGSGVYGSPVVFAVSVEATRQAVRCGRPAAEPVDLLLGALALERSLAVAGRALPEALADVNSGAALLRRHGVRQDSLTRAAAASPTGPGTDRVAFSAAAERVRSVALLRAAERGSPTVGTVHLLAAALEEDTGEIARLLAAEGVDADALRAAATGHGPENPGRQG</sequence>
<evidence type="ECO:0000313" key="4">
    <source>
        <dbReference type="EMBL" id="MDT0438914.1"/>
    </source>
</evidence>
<accession>A0ABD5EY43</accession>
<keyword evidence="1" id="KW-0677">Repeat</keyword>
<keyword evidence="4" id="KW-0378">Hydrolase</keyword>
<keyword evidence="4" id="KW-0645">Protease</keyword>
<dbReference type="Gene3D" id="1.10.1780.10">
    <property type="entry name" value="Clp, N-terminal domain"/>
    <property type="match status" value="1"/>
</dbReference>